<organism evidence="1 2">
    <name type="scientific">Colletotrichum lupini</name>
    <dbReference type="NCBI Taxonomy" id="145971"/>
    <lineage>
        <taxon>Eukaryota</taxon>
        <taxon>Fungi</taxon>
        <taxon>Dikarya</taxon>
        <taxon>Ascomycota</taxon>
        <taxon>Pezizomycotina</taxon>
        <taxon>Sordariomycetes</taxon>
        <taxon>Hypocreomycetidae</taxon>
        <taxon>Glomerellales</taxon>
        <taxon>Glomerellaceae</taxon>
        <taxon>Colletotrichum</taxon>
        <taxon>Colletotrichum acutatum species complex</taxon>
    </lineage>
</organism>
<dbReference type="EMBL" id="CP019477">
    <property type="protein sequence ID" value="UQC85319.1"/>
    <property type="molecule type" value="Genomic_DNA"/>
</dbReference>
<sequence>MLLDCAATLDLSCLGYRAADGKAGLRRLMIVVIIVPYSGAETRLSLIRCAQPGLVCGDVSRSRCRRSGVCGFKLH</sequence>
<protein>
    <submittedName>
        <fullName evidence="1">Uncharacterized protein</fullName>
    </submittedName>
</protein>
<accession>A0A9Q8SXA7</accession>
<reference evidence="1" key="1">
    <citation type="journal article" date="2021" name="Mol. Plant Microbe Interact.">
        <title>Complete Genome Sequence of the Plant-Pathogenic Fungus Colletotrichum lupini.</title>
        <authorList>
            <person name="Baroncelli R."/>
            <person name="Pensec F."/>
            <person name="Da Lio D."/>
            <person name="Boufleur T."/>
            <person name="Vicente I."/>
            <person name="Sarrocco S."/>
            <person name="Picot A."/>
            <person name="Baraldi E."/>
            <person name="Sukno S."/>
            <person name="Thon M."/>
            <person name="Le Floch G."/>
        </authorList>
    </citation>
    <scope>NUCLEOTIDE SEQUENCE</scope>
    <source>
        <strain evidence="1">IMI 504893</strain>
    </source>
</reference>
<gene>
    <name evidence="1" type="ORF">CLUP02_10816</name>
</gene>
<proteinExistence type="predicted"/>
<dbReference type="KEGG" id="clup:CLUP02_10816"/>
<name>A0A9Q8SXA7_9PEZI</name>
<dbReference type="Proteomes" id="UP000830671">
    <property type="component" value="Chromosome 5"/>
</dbReference>
<keyword evidence="2" id="KW-1185">Reference proteome</keyword>
<evidence type="ECO:0000313" key="2">
    <source>
        <dbReference type="Proteomes" id="UP000830671"/>
    </source>
</evidence>
<dbReference type="RefSeq" id="XP_049146933.1">
    <property type="nucleotide sequence ID" value="XM_049289788.1"/>
</dbReference>
<dbReference type="AlphaFoldDB" id="A0A9Q8SXA7"/>
<dbReference type="GeneID" id="73344798"/>
<evidence type="ECO:0000313" key="1">
    <source>
        <dbReference type="EMBL" id="UQC85319.1"/>
    </source>
</evidence>